<dbReference type="EMBL" id="MU274903">
    <property type="protein sequence ID" value="KAI0092409.1"/>
    <property type="molecule type" value="Genomic_DNA"/>
</dbReference>
<comment type="caution">
    <text evidence="1">The sequence shown here is derived from an EMBL/GenBank/DDBJ whole genome shotgun (WGS) entry which is preliminary data.</text>
</comment>
<evidence type="ECO:0000313" key="2">
    <source>
        <dbReference type="Proteomes" id="UP001055072"/>
    </source>
</evidence>
<accession>A0ACB8UEG9</accession>
<dbReference type="Proteomes" id="UP001055072">
    <property type="component" value="Unassembled WGS sequence"/>
</dbReference>
<gene>
    <name evidence="1" type="ORF">BDY19DRAFT_883186</name>
</gene>
<reference evidence="1" key="1">
    <citation type="journal article" date="2021" name="Environ. Microbiol.">
        <title>Gene family expansions and transcriptome signatures uncover fungal adaptations to wood decay.</title>
        <authorList>
            <person name="Hage H."/>
            <person name="Miyauchi S."/>
            <person name="Viragh M."/>
            <person name="Drula E."/>
            <person name="Min B."/>
            <person name="Chaduli D."/>
            <person name="Navarro D."/>
            <person name="Favel A."/>
            <person name="Norest M."/>
            <person name="Lesage-Meessen L."/>
            <person name="Balint B."/>
            <person name="Merenyi Z."/>
            <person name="de Eugenio L."/>
            <person name="Morin E."/>
            <person name="Martinez A.T."/>
            <person name="Baldrian P."/>
            <person name="Stursova M."/>
            <person name="Martinez M.J."/>
            <person name="Novotny C."/>
            <person name="Magnuson J.K."/>
            <person name="Spatafora J.W."/>
            <person name="Maurice S."/>
            <person name="Pangilinan J."/>
            <person name="Andreopoulos W."/>
            <person name="LaButti K."/>
            <person name="Hundley H."/>
            <person name="Na H."/>
            <person name="Kuo A."/>
            <person name="Barry K."/>
            <person name="Lipzen A."/>
            <person name="Henrissat B."/>
            <person name="Riley R."/>
            <person name="Ahrendt S."/>
            <person name="Nagy L.G."/>
            <person name="Grigoriev I.V."/>
            <person name="Martin F."/>
            <person name="Rosso M.N."/>
        </authorList>
    </citation>
    <scope>NUCLEOTIDE SEQUENCE</scope>
    <source>
        <strain evidence="1">CBS 384.51</strain>
    </source>
</reference>
<evidence type="ECO:0000313" key="1">
    <source>
        <dbReference type="EMBL" id="KAI0092409.1"/>
    </source>
</evidence>
<sequence length="535" mass="56334">MTRHSGRSLQHRREVGHLPELFSRCVRPCRPCKAPAYLDFFRVSHPLVAREDCEPPDPLNTLTDRLNTLLNSSGPGYTLPLCPSTQYFIQAPIAFFAPDQEISTVGYPSGGGRATLVVAGPVANGSGHTTAVDGTCQNCNGVKLRNIQINGTRDGASPTQGGANIEMGGGNSGQLIEYVHSFDPRSWSCLHIAEGPFTCNNVTVQHNDIGLCGSDVFQEWADGISVSCQNSWIHNNTVSSPTDGGIVLFGAPGTLVENNTIYVEANTLLGGINMVDYNPWKGNYTNTIVRNNRIAGGFATDSPSSVNDTRGTNNEDAIVKIGIAIGPRTWFGDQYGQNVSTSGTVYNNTLTGAFGYAIAITSAVNFTVENNTVIGNYTFIGARGPNCSTTEVTPGPAAFIIDPNTVRSSTVQSDFMNVSNGDGLTCILPPDGGDFWPFGGNPNPAPGEPGVPGAETPSPPSEAQSGGTGGLSGGAKAGIAIGVIFGVFGLALLAWWIRRNALKKADRRGSGYNPAAYTTQPMSQSQPLDSPPLSE</sequence>
<name>A0ACB8UEG9_9APHY</name>
<organism evidence="1 2">
    <name type="scientific">Irpex rosettiformis</name>
    <dbReference type="NCBI Taxonomy" id="378272"/>
    <lineage>
        <taxon>Eukaryota</taxon>
        <taxon>Fungi</taxon>
        <taxon>Dikarya</taxon>
        <taxon>Basidiomycota</taxon>
        <taxon>Agaricomycotina</taxon>
        <taxon>Agaricomycetes</taxon>
        <taxon>Polyporales</taxon>
        <taxon>Irpicaceae</taxon>
        <taxon>Irpex</taxon>
    </lineage>
</organism>
<keyword evidence="2" id="KW-1185">Reference proteome</keyword>
<protein>
    <submittedName>
        <fullName evidence="1">Uncharacterized protein</fullName>
    </submittedName>
</protein>
<proteinExistence type="predicted"/>